<evidence type="ECO:0000256" key="1">
    <source>
        <dbReference type="SAM" id="MobiDB-lite"/>
    </source>
</evidence>
<comment type="caution">
    <text evidence="2">The sequence shown here is derived from an EMBL/GenBank/DDBJ whole genome shotgun (WGS) entry which is preliminary data.</text>
</comment>
<dbReference type="Proteomes" id="UP001238496">
    <property type="component" value="Unassembled WGS sequence"/>
</dbReference>
<protein>
    <submittedName>
        <fullName evidence="2">Uncharacterized protein</fullName>
    </submittedName>
</protein>
<reference evidence="2 3" key="1">
    <citation type="submission" date="2023-07" db="EMBL/GenBank/DDBJ databases">
        <title>Genomic Encyclopedia of Type Strains, Phase IV (KMG-IV): sequencing the most valuable type-strain genomes for metagenomic binning, comparative biology and taxonomic classification.</title>
        <authorList>
            <person name="Goeker M."/>
        </authorList>
    </citation>
    <scope>NUCLEOTIDE SEQUENCE [LARGE SCALE GENOMIC DNA]</scope>
    <source>
        <strain evidence="2 3">DSM 1111</strain>
    </source>
</reference>
<dbReference type="EMBL" id="JAUSUW010000010">
    <property type="protein sequence ID" value="MDQ0422378.1"/>
    <property type="molecule type" value="Genomic_DNA"/>
</dbReference>
<sequence>MTTRFDNLPTDELVELERQARDDRKLLMRLIQQRFEAECGREIGRIYRIHSGRYAGRRMLLQYIALGGGIPMIHTQEPVYPVAQGPLDKRGGFNNRHQETRLSNLALEPEP</sequence>
<keyword evidence="3" id="KW-1185">Reference proteome</keyword>
<feature type="region of interest" description="Disordered" evidence="1">
    <location>
        <begin position="88"/>
        <end position="111"/>
    </location>
</feature>
<proteinExistence type="predicted"/>
<dbReference type="RefSeq" id="WP_307374868.1">
    <property type="nucleotide sequence ID" value="NZ_JAUSUW010000010.1"/>
</dbReference>
<feature type="compositionally biased region" description="Basic and acidic residues" evidence="1">
    <location>
        <begin position="88"/>
        <end position="100"/>
    </location>
</feature>
<accession>A0ABU0GB95</accession>
<name>A0ABU0GB95_9HYPH</name>
<evidence type="ECO:0000313" key="2">
    <source>
        <dbReference type="EMBL" id="MDQ0422378.1"/>
    </source>
</evidence>
<gene>
    <name evidence="2" type="ORF">J2045_003426</name>
</gene>
<evidence type="ECO:0000313" key="3">
    <source>
        <dbReference type="Proteomes" id="UP001238496"/>
    </source>
</evidence>
<organism evidence="2 3">
    <name type="scientific">Peteryoungia aggregata LMG 23059</name>
    <dbReference type="NCBI Taxonomy" id="1368425"/>
    <lineage>
        <taxon>Bacteria</taxon>
        <taxon>Pseudomonadati</taxon>
        <taxon>Pseudomonadota</taxon>
        <taxon>Alphaproteobacteria</taxon>
        <taxon>Hyphomicrobiales</taxon>
        <taxon>Rhizobiaceae</taxon>
        <taxon>Peteryoungia</taxon>
    </lineage>
</organism>